<dbReference type="Gene3D" id="3.90.550.10">
    <property type="entry name" value="Spore Coat Polysaccharide Biosynthesis Protein SpsA, Chain A"/>
    <property type="match status" value="2"/>
</dbReference>
<dbReference type="PANTHER" id="PTHR46401:SF2">
    <property type="entry name" value="GLYCOSYLTRANSFERASE WBBK-RELATED"/>
    <property type="match status" value="1"/>
</dbReference>
<dbReference type="PANTHER" id="PTHR46401">
    <property type="entry name" value="GLYCOSYLTRANSFERASE WBBK-RELATED"/>
    <property type="match status" value="1"/>
</dbReference>
<sequence>MKNFSLILPTRNHVALVYRLLNNLVETTDVLNQIEVVLYIDEDDLASQRIEHALVPLVKVIQPKNTMGYMTQACFEASSGRYIVLLNDDAVIRTTNWDRKVLAAFLKFPDEIVLVYCNDLYYGKSMSTFPILPRKTCELMDKICPVDYQRHCIDPHVFDVFSRLSMLGHSRFVYLADVIFEHMHYDFGISMISSEVYENDDSIDQQLYSSLSKNRHNIALRMAEHIEKFRKNEVLLLEKSETVSIIVLANGKMSNDLEDYLLRQKQMLREVIVAGGEAGLCRWAFHKQMGPKLKFVQVATRTKETNLLHEASSCACGDFIVFISGNSVPQPGWLEALLETANDNSVGAVGSTIINPRSGCVEDIGIGFLKNDQGTLKKTYIYYGFPPYHPVARKKRVLQAVSLVGMLVKRGLFCKVGGLNEKEIGNEAFGLCVEISKLGKKIVNAPDAVIYGYVSDRRHDGDDNGLKSLKRDIKPDLEGILKEDKFSFGASKKVVLPSFPDHAADKMSGCAVMPIPADNRVIFSHSVSQKKLKSIGIDIRMSFHTGIGRYIRGFVGALDADFIDIKLLANRGNLLCEQFGFDARYIQSPIYTVQEQLTVPFSMRGLDSLHVPHFNVPVLWRKKLIVTIHDLIHLRFPEYRSRPLVYSYAKGLIRYAVKKADAIIVVSEFSKDDIVRTFDAKPEKIIVIYHGIDAAFLSYRSAVDSTRSNEPYFLYVGLLKAHKNVGTLIKAFQKIRDEKIIPNLKLKLIGKLDRKQVIVQMWERMIQNDPDISLETDVDESVLRERYQNAIALVQPSFYEGFGFPVVEAMASGTPVIGANMTSIPEIMGEGNGLLFDPNSEAELIDRMRRMIQDQTQRKMLIDRGLKHARSFSWKVSAEKHMQVYRTVLGV</sequence>
<dbReference type="InterPro" id="IPR001296">
    <property type="entry name" value="Glyco_trans_1"/>
</dbReference>
<gene>
    <name evidence="5" type="ORF">A3G33_05195</name>
</gene>
<evidence type="ECO:0000259" key="3">
    <source>
        <dbReference type="Pfam" id="PF00535"/>
    </source>
</evidence>
<evidence type="ECO:0000256" key="1">
    <source>
        <dbReference type="ARBA" id="ARBA00022679"/>
    </source>
</evidence>
<protein>
    <recommendedName>
        <fullName evidence="7">Glycosyltransferase</fullName>
    </recommendedName>
</protein>
<feature type="domain" description="Glycosyltransferase 2-like" evidence="3">
    <location>
        <begin position="5"/>
        <end position="114"/>
    </location>
</feature>
<dbReference type="CDD" id="cd03809">
    <property type="entry name" value="GT4_MtfB-like"/>
    <property type="match status" value="1"/>
</dbReference>
<reference evidence="5 6" key="1">
    <citation type="journal article" date="2016" name="Nat. Commun.">
        <title>Thousands of microbial genomes shed light on interconnected biogeochemical processes in an aquifer system.</title>
        <authorList>
            <person name="Anantharaman K."/>
            <person name="Brown C.T."/>
            <person name="Hug L.A."/>
            <person name="Sharon I."/>
            <person name="Castelle C.J."/>
            <person name="Probst A.J."/>
            <person name="Thomas B.C."/>
            <person name="Singh A."/>
            <person name="Wilkins M.J."/>
            <person name="Karaoz U."/>
            <person name="Brodie E.L."/>
            <person name="Williams K.H."/>
            <person name="Hubbard S.S."/>
            <person name="Banfield J.F."/>
        </authorList>
    </citation>
    <scope>NUCLEOTIDE SEQUENCE [LARGE SCALE GENOMIC DNA]</scope>
</reference>
<evidence type="ECO:0000313" key="5">
    <source>
        <dbReference type="EMBL" id="OGW95030.1"/>
    </source>
</evidence>
<proteinExistence type="predicted"/>
<dbReference type="InterPro" id="IPR029044">
    <property type="entry name" value="Nucleotide-diphossugar_trans"/>
</dbReference>
<organism evidence="5 6">
    <name type="scientific">Candidatus Danuiimicrobium aquiferis</name>
    <dbReference type="NCBI Taxonomy" id="1801832"/>
    <lineage>
        <taxon>Bacteria</taxon>
        <taxon>Pseudomonadati</taxon>
        <taxon>Candidatus Omnitrophota</taxon>
        <taxon>Candidatus Danuiimicrobium</taxon>
    </lineage>
</organism>
<comment type="caution">
    <text evidence="5">The sequence shown here is derived from an EMBL/GenBank/DDBJ whole genome shotgun (WGS) entry which is preliminary data.</text>
</comment>
<dbReference type="CDD" id="cd00761">
    <property type="entry name" value="Glyco_tranf_GTA_type"/>
    <property type="match status" value="1"/>
</dbReference>
<feature type="domain" description="Glycosyltransferase subfamily 4-like N-terminal" evidence="4">
    <location>
        <begin position="546"/>
        <end position="695"/>
    </location>
</feature>
<dbReference type="Gene3D" id="3.40.50.2000">
    <property type="entry name" value="Glycogen Phosphorylase B"/>
    <property type="match status" value="2"/>
</dbReference>
<evidence type="ECO:0000259" key="4">
    <source>
        <dbReference type="Pfam" id="PF13439"/>
    </source>
</evidence>
<dbReference type="InterPro" id="IPR001173">
    <property type="entry name" value="Glyco_trans_2-like"/>
</dbReference>
<dbReference type="SUPFAM" id="SSF53756">
    <property type="entry name" value="UDP-Glycosyltransferase/glycogen phosphorylase"/>
    <property type="match status" value="1"/>
</dbReference>
<evidence type="ECO:0000259" key="2">
    <source>
        <dbReference type="Pfam" id="PF00534"/>
    </source>
</evidence>
<dbReference type="Pfam" id="PF00535">
    <property type="entry name" value="Glycos_transf_2"/>
    <property type="match status" value="1"/>
</dbReference>
<accession>A0A1G1KQ35</accession>
<dbReference type="Pfam" id="PF13439">
    <property type="entry name" value="Glyco_transf_4"/>
    <property type="match status" value="1"/>
</dbReference>
<name>A0A1G1KQ35_9BACT</name>
<dbReference type="SUPFAM" id="SSF53448">
    <property type="entry name" value="Nucleotide-diphospho-sugar transferases"/>
    <property type="match status" value="2"/>
</dbReference>
<dbReference type="AlphaFoldDB" id="A0A1G1KQ35"/>
<keyword evidence="1" id="KW-0808">Transferase</keyword>
<feature type="domain" description="Glycosyl transferase family 1" evidence="2">
    <location>
        <begin position="707"/>
        <end position="866"/>
    </location>
</feature>
<dbReference type="EMBL" id="MHFR01000069">
    <property type="protein sequence ID" value="OGW95030.1"/>
    <property type="molecule type" value="Genomic_DNA"/>
</dbReference>
<dbReference type="GO" id="GO:0016757">
    <property type="term" value="F:glycosyltransferase activity"/>
    <property type="evidence" value="ECO:0007669"/>
    <property type="project" value="InterPro"/>
</dbReference>
<evidence type="ECO:0000313" key="6">
    <source>
        <dbReference type="Proteomes" id="UP000178187"/>
    </source>
</evidence>
<evidence type="ECO:0008006" key="7">
    <source>
        <dbReference type="Google" id="ProtNLM"/>
    </source>
</evidence>
<dbReference type="Pfam" id="PF00534">
    <property type="entry name" value="Glycos_transf_1"/>
    <property type="match status" value="1"/>
</dbReference>
<dbReference type="Proteomes" id="UP000178187">
    <property type="component" value="Unassembled WGS sequence"/>
</dbReference>
<dbReference type="InterPro" id="IPR028098">
    <property type="entry name" value="Glyco_trans_4-like_N"/>
</dbReference>